<dbReference type="SUPFAM" id="SSF48008">
    <property type="entry name" value="GntR ligand-binding domain-like"/>
    <property type="match status" value="1"/>
</dbReference>
<keyword evidence="6" id="KW-1185">Reference proteome</keyword>
<dbReference type="InterPro" id="IPR036390">
    <property type="entry name" value="WH_DNA-bd_sf"/>
</dbReference>
<feature type="domain" description="HTH gntR-type" evidence="4">
    <location>
        <begin position="1"/>
        <end position="64"/>
    </location>
</feature>
<accession>A0ABY5P3G3</accession>
<dbReference type="InterPro" id="IPR036388">
    <property type="entry name" value="WH-like_DNA-bd_sf"/>
</dbReference>
<evidence type="ECO:0000313" key="5">
    <source>
        <dbReference type="EMBL" id="UUX33199.1"/>
    </source>
</evidence>
<evidence type="ECO:0000256" key="2">
    <source>
        <dbReference type="ARBA" id="ARBA00023125"/>
    </source>
</evidence>
<dbReference type="PANTHER" id="PTHR43537:SF24">
    <property type="entry name" value="GLUCONATE OPERON TRANSCRIPTIONAL REPRESSOR"/>
    <property type="match status" value="1"/>
</dbReference>
<dbReference type="InterPro" id="IPR011711">
    <property type="entry name" value="GntR_C"/>
</dbReference>
<organism evidence="5 6">
    <name type="scientific">Fundicoccus culcitae</name>
    <dbReference type="NCBI Taxonomy" id="2969821"/>
    <lineage>
        <taxon>Bacteria</taxon>
        <taxon>Bacillati</taxon>
        <taxon>Bacillota</taxon>
        <taxon>Bacilli</taxon>
        <taxon>Lactobacillales</taxon>
        <taxon>Aerococcaceae</taxon>
        <taxon>Fundicoccus</taxon>
    </lineage>
</organism>
<name>A0ABY5P3G3_9LACT</name>
<dbReference type="Proteomes" id="UP001315967">
    <property type="component" value="Chromosome"/>
</dbReference>
<evidence type="ECO:0000259" key="4">
    <source>
        <dbReference type="PROSITE" id="PS50949"/>
    </source>
</evidence>
<evidence type="ECO:0000313" key="6">
    <source>
        <dbReference type="Proteomes" id="UP001315967"/>
    </source>
</evidence>
<dbReference type="SMART" id="SM00895">
    <property type="entry name" value="FCD"/>
    <property type="match status" value="1"/>
</dbReference>
<dbReference type="Pfam" id="PF00392">
    <property type="entry name" value="GntR"/>
    <property type="match status" value="1"/>
</dbReference>
<dbReference type="Gene3D" id="1.10.10.10">
    <property type="entry name" value="Winged helix-like DNA-binding domain superfamily/Winged helix DNA-binding domain"/>
    <property type="match status" value="1"/>
</dbReference>
<gene>
    <name evidence="5" type="ORF">NRE15_09830</name>
</gene>
<keyword evidence="1" id="KW-0805">Transcription regulation</keyword>
<dbReference type="SUPFAM" id="SSF46785">
    <property type="entry name" value="Winged helix' DNA-binding domain"/>
    <property type="match status" value="1"/>
</dbReference>
<sequence length="210" mass="24388">MSVYQAFKRTIILGEIPAGERINESIFSEELNISRTPIRFALNQLLKEQLVEHVPGVGMIVRGISIKDAYEIFQIRKALDTLAFTSAMNLMTDAEFEEIESHLQNGNQISHISNVNDLIANFSDFNAYIYAKSQMRRLPKIIDEISAYLVYFREISIRDEIRSKEALEEHFLILKGMRKKDAELIKMLIHEHTDHSLKFIISEMEKRNIE</sequence>
<reference evidence="5 6" key="1">
    <citation type="submission" date="2022-08" db="EMBL/GenBank/DDBJ databases">
        <title>Aerococcaceae sp. nov isolated from spoiled eye mask.</title>
        <authorList>
            <person name="Zhou G."/>
            <person name="Xie X.-B."/>
            <person name="Shi Q.-S."/>
            <person name="Wang Y.-S."/>
            <person name="Wen X."/>
            <person name="Peng H."/>
            <person name="Yang X.-J."/>
            <person name="Tao H.-B."/>
            <person name="Huang X.-M."/>
        </authorList>
    </citation>
    <scope>NUCLEOTIDE SEQUENCE [LARGE SCALE GENOMIC DNA]</scope>
    <source>
        <strain evidence="6">DM20194951</strain>
    </source>
</reference>
<dbReference type="EMBL" id="CP102453">
    <property type="protein sequence ID" value="UUX33199.1"/>
    <property type="molecule type" value="Genomic_DNA"/>
</dbReference>
<evidence type="ECO:0000256" key="3">
    <source>
        <dbReference type="ARBA" id="ARBA00023163"/>
    </source>
</evidence>
<dbReference type="RefSeq" id="WP_313792702.1">
    <property type="nucleotide sequence ID" value="NZ_CP102453.1"/>
</dbReference>
<dbReference type="CDD" id="cd07377">
    <property type="entry name" value="WHTH_GntR"/>
    <property type="match status" value="1"/>
</dbReference>
<protein>
    <submittedName>
        <fullName evidence="5">GntR family transcriptional regulator</fullName>
    </submittedName>
</protein>
<proteinExistence type="predicted"/>
<dbReference type="SMART" id="SM00345">
    <property type="entry name" value="HTH_GNTR"/>
    <property type="match status" value="1"/>
</dbReference>
<dbReference type="InterPro" id="IPR008920">
    <property type="entry name" value="TF_FadR/GntR_C"/>
</dbReference>
<evidence type="ECO:0000256" key="1">
    <source>
        <dbReference type="ARBA" id="ARBA00023015"/>
    </source>
</evidence>
<dbReference type="Gene3D" id="1.20.120.530">
    <property type="entry name" value="GntR ligand-binding domain-like"/>
    <property type="match status" value="1"/>
</dbReference>
<dbReference type="PANTHER" id="PTHR43537">
    <property type="entry name" value="TRANSCRIPTIONAL REGULATOR, GNTR FAMILY"/>
    <property type="match status" value="1"/>
</dbReference>
<keyword evidence="3" id="KW-0804">Transcription</keyword>
<dbReference type="InterPro" id="IPR000524">
    <property type="entry name" value="Tscrpt_reg_HTH_GntR"/>
</dbReference>
<dbReference type="PROSITE" id="PS50949">
    <property type="entry name" value="HTH_GNTR"/>
    <property type="match status" value="1"/>
</dbReference>
<keyword evidence="2" id="KW-0238">DNA-binding</keyword>
<dbReference type="Pfam" id="PF07729">
    <property type="entry name" value="FCD"/>
    <property type="match status" value="1"/>
</dbReference>